<dbReference type="PROSITE" id="PS50850">
    <property type="entry name" value="MFS"/>
    <property type="match status" value="1"/>
</dbReference>
<feature type="transmembrane region" description="Helical" evidence="5">
    <location>
        <begin position="273"/>
        <end position="292"/>
    </location>
</feature>
<dbReference type="Gene3D" id="1.20.1250.20">
    <property type="entry name" value="MFS general substrate transporter like domains"/>
    <property type="match status" value="2"/>
</dbReference>
<dbReference type="EMBL" id="MEUI01000047">
    <property type="protein sequence ID" value="OGC32697.1"/>
    <property type="molecule type" value="Genomic_DNA"/>
</dbReference>
<feature type="transmembrane region" description="Helical" evidence="5">
    <location>
        <begin position="91"/>
        <end position="111"/>
    </location>
</feature>
<feature type="domain" description="Major facilitator superfamily (MFS) profile" evidence="6">
    <location>
        <begin position="206"/>
        <end position="428"/>
    </location>
</feature>
<keyword evidence="2 5" id="KW-0812">Transmembrane</keyword>
<reference evidence="7 8" key="1">
    <citation type="journal article" date="2016" name="Nat. Commun.">
        <title>Thousands of microbial genomes shed light on interconnected biogeochemical processes in an aquifer system.</title>
        <authorList>
            <person name="Anantharaman K."/>
            <person name="Brown C.T."/>
            <person name="Hug L.A."/>
            <person name="Sharon I."/>
            <person name="Castelle C.J."/>
            <person name="Probst A.J."/>
            <person name="Thomas B.C."/>
            <person name="Singh A."/>
            <person name="Wilkins M.J."/>
            <person name="Karaoz U."/>
            <person name="Brodie E.L."/>
            <person name="Williams K.H."/>
            <person name="Hubbard S.S."/>
            <person name="Banfield J.F."/>
        </authorList>
    </citation>
    <scope>NUCLEOTIDE SEQUENCE [LARGE SCALE GENOMIC DNA]</scope>
</reference>
<evidence type="ECO:0000313" key="7">
    <source>
        <dbReference type="EMBL" id="OGC32697.1"/>
    </source>
</evidence>
<keyword evidence="4 5" id="KW-0472">Membrane</keyword>
<evidence type="ECO:0000256" key="5">
    <source>
        <dbReference type="SAM" id="Phobius"/>
    </source>
</evidence>
<dbReference type="InterPro" id="IPR039672">
    <property type="entry name" value="MFS_2"/>
</dbReference>
<proteinExistence type="predicted"/>
<keyword evidence="3 5" id="KW-1133">Transmembrane helix</keyword>
<feature type="transmembrane region" description="Helical" evidence="5">
    <location>
        <begin position="22"/>
        <end position="40"/>
    </location>
</feature>
<gene>
    <name evidence="7" type="ORF">A2462_04045</name>
</gene>
<evidence type="ECO:0000256" key="1">
    <source>
        <dbReference type="ARBA" id="ARBA00004651"/>
    </source>
</evidence>
<feature type="transmembrane region" description="Helical" evidence="5">
    <location>
        <begin position="60"/>
        <end position="79"/>
    </location>
</feature>
<dbReference type="Proteomes" id="UP000177309">
    <property type="component" value="Unassembled WGS sequence"/>
</dbReference>
<dbReference type="Pfam" id="PF13347">
    <property type="entry name" value="MFS_2"/>
    <property type="match status" value="1"/>
</dbReference>
<dbReference type="InterPro" id="IPR036259">
    <property type="entry name" value="MFS_trans_sf"/>
</dbReference>
<evidence type="ECO:0000256" key="3">
    <source>
        <dbReference type="ARBA" id="ARBA00022989"/>
    </source>
</evidence>
<accession>A0A1F4TJA9</accession>
<sequence>MALSFQAFSTYIVFFYVDIVKLPAYLAATGMLIYAVWNAINDPLAGYISDHTHSRWGRRIPYIALGAIPFGLIYFLLWIPPFTEYSQIFMLFIYFVVFICLFDTFYTITILNWSCLYPEMFPGLKERSQVNAFRQTFTMFGLLLGVALPPIIYGSLGWGVLGAVFGVLIAVSLLIVLFGSREHVQYCQEKQLSFWLSFKYTFQNSSFLTFVFANFFVQFSFLMVLATVPFFTKYVLDISATKTAAIFAIAFIAAIPMLYVWEFIANRVGAKKTFMSALLVMALCLLPLFSAVNFWSTFIAAAFVGVGLSGFMLVADLIIADVIDEDEIKTGTRREGIYFGSTAFISRFAIALEAVCMGVIFIKTGYSPYIFKQTGEFLLGLRFLIAGIPIIALLLAFVIISFYPLSGKSKFKQLHNQLEKLHEKKGVN</sequence>
<feature type="transmembrane region" description="Helical" evidence="5">
    <location>
        <begin position="383"/>
        <end position="405"/>
    </location>
</feature>
<feature type="transmembrane region" description="Helical" evidence="5">
    <location>
        <begin position="243"/>
        <end position="261"/>
    </location>
</feature>
<dbReference type="GO" id="GO:0005886">
    <property type="term" value="C:plasma membrane"/>
    <property type="evidence" value="ECO:0007669"/>
    <property type="project" value="UniProtKB-SubCell"/>
</dbReference>
<feature type="transmembrane region" description="Helical" evidence="5">
    <location>
        <begin position="344"/>
        <end position="363"/>
    </location>
</feature>
<organism evidence="7 8">
    <name type="scientific">candidate division WOR-1 bacterium RIFOXYC2_FULL_41_25</name>
    <dbReference type="NCBI Taxonomy" id="1802586"/>
    <lineage>
        <taxon>Bacteria</taxon>
        <taxon>Bacillati</taxon>
        <taxon>Saganbacteria</taxon>
    </lineage>
</organism>
<feature type="transmembrane region" description="Helical" evidence="5">
    <location>
        <begin position="158"/>
        <end position="178"/>
    </location>
</feature>
<dbReference type="PANTHER" id="PTHR11328">
    <property type="entry name" value="MAJOR FACILITATOR SUPERFAMILY DOMAIN-CONTAINING PROTEIN"/>
    <property type="match status" value="1"/>
</dbReference>
<protein>
    <recommendedName>
        <fullName evidence="6">Major facilitator superfamily (MFS) profile domain-containing protein</fullName>
    </recommendedName>
</protein>
<comment type="caution">
    <text evidence="7">The sequence shown here is derived from an EMBL/GenBank/DDBJ whole genome shotgun (WGS) entry which is preliminary data.</text>
</comment>
<evidence type="ECO:0000256" key="2">
    <source>
        <dbReference type="ARBA" id="ARBA00022692"/>
    </source>
</evidence>
<dbReference type="GO" id="GO:0015293">
    <property type="term" value="F:symporter activity"/>
    <property type="evidence" value="ECO:0007669"/>
    <property type="project" value="InterPro"/>
</dbReference>
<dbReference type="PANTHER" id="PTHR11328:SF24">
    <property type="entry name" value="MAJOR FACILITATOR SUPERFAMILY (MFS) PROFILE DOMAIN-CONTAINING PROTEIN"/>
    <property type="match status" value="1"/>
</dbReference>
<evidence type="ECO:0000313" key="8">
    <source>
        <dbReference type="Proteomes" id="UP000177309"/>
    </source>
</evidence>
<dbReference type="SUPFAM" id="SSF103473">
    <property type="entry name" value="MFS general substrate transporter"/>
    <property type="match status" value="1"/>
</dbReference>
<dbReference type="AlphaFoldDB" id="A0A1F4TJA9"/>
<name>A0A1F4TJA9_UNCSA</name>
<evidence type="ECO:0000256" key="4">
    <source>
        <dbReference type="ARBA" id="ARBA00023136"/>
    </source>
</evidence>
<dbReference type="InterPro" id="IPR020846">
    <property type="entry name" value="MFS_dom"/>
</dbReference>
<dbReference type="CDD" id="cd17332">
    <property type="entry name" value="MFS_MelB_like"/>
    <property type="match status" value="1"/>
</dbReference>
<comment type="subcellular location">
    <subcellularLocation>
        <location evidence="1">Cell membrane</location>
        <topology evidence="1">Multi-pass membrane protein</topology>
    </subcellularLocation>
</comment>
<dbReference type="GO" id="GO:0008643">
    <property type="term" value="P:carbohydrate transport"/>
    <property type="evidence" value="ECO:0007669"/>
    <property type="project" value="InterPro"/>
</dbReference>
<feature type="transmembrane region" description="Helical" evidence="5">
    <location>
        <begin position="298"/>
        <end position="323"/>
    </location>
</feature>
<evidence type="ECO:0000259" key="6">
    <source>
        <dbReference type="PROSITE" id="PS50850"/>
    </source>
</evidence>
<feature type="transmembrane region" description="Helical" evidence="5">
    <location>
        <begin position="207"/>
        <end position="231"/>
    </location>
</feature>
<feature type="transmembrane region" description="Helical" evidence="5">
    <location>
        <begin position="132"/>
        <end position="152"/>
    </location>
</feature>